<keyword evidence="1" id="KW-1133">Transmembrane helix</keyword>
<name>A0A0E9LX90_9BACT</name>
<dbReference type="Proteomes" id="UP000032900">
    <property type="component" value="Unassembled WGS sequence"/>
</dbReference>
<comment type="caution">
    <text evidence="2">The sequence shown here is derived from an EMBL/GenBank/DDBJ whole genome shotgun (WGS) entry which is preliminary data.</text>
</comment>
<reference evidence="2 3" key="1">
    <citation type="journal article" date="2015" name="Microbes Environ.">
        <title>Distribution and evolution of nitrogen fixation genes in the phylum bacteroidetes.</title>
        <authorList>
            <person name="Inoue J."/>
            <person name="Oshima K."/>
            <person name="Suda W."/>
            <person name="Sakamoto M."/>
            <person name="Iino T."/>
            <person name="Noda S."/>
            <person name="Hongoh Y."/>
            <person name="Hattori M."/>
            <person name="Ohkuma M."/>
        </authorList>
    </citation>
    <scope>NUCLEOTIDE SEQUENCE [LARGE SCALE GENOMIC DNA]</scope>
    <source>
        <strain evidence="2">JCM 15548</strain>
    </source>
</reference>
<dbReference type="STRING" id="1236989.JCM15548_11992"/>
<keyword evidence="3" id="KW-1185">Reference proteome</keyword>
<keyword evidence="1" id="KW-0472">Membrane</keyword>
<dbReference type="AlphaFoldDB" id="A0A0E9LX90"/>
<organism evidence="2 3">
    <name type="scientific">Geofilum rubicundum JCM 15548</name>
    <dbReference type="NCBI Taxonomy" id="1236989"/>
    <lineage>
        <taxon>Bacteria</taxon>
        <taxon>Pseudomonadati</taxon>
        <taxon>Bacteroidota</taxon>
        <taxon>Bacteroidia</taxon>
        <taxon>Marinilabiliales</taxon>
        <taxon>Marinilabiliaceae</taxon>
        <taxon>Geofilum</taxon>
    </lineage>
</organism>
<sequence>MATGFITCQQLHKKASVGLDEWKAIGLDPEVISAEDFFLGIAPKGFEEVAGTTYKPSFNEEPAIPAQCWIETGYGTQNACKYCHTDYLASIGHGNNYPIAEDQIVYSFPTPALNRILWDNVIHPHKITERLEQDGIELPDREDVDYVRKDNWKSAFDKGRGNGDTEWLSTAAPDSRFALMPALDPHHLFPYVEGNPTSGGQHGYVDEAGYVRDESGGYTGWRSINFFPYAIFTPLTGSVSGIYVRLPASFQQLNGVFDYDTYQPTGSYWLIRSEINFTKEVTITAMQRPLKCKRAFIRWAPSLPIPCIMWICWPMVSMALNWMA</sequence>
<protein>
    <submittedName>
        <fullName evidence="2">Uncharacterized protein</fullName>
    </submittedName>
</protein>
<dbReference type="EMBL" id="BAZW01000013">
    <property type="protein sequence ID" value="GAO29766.1"/>
    <property type="molecule type" value="Genomic_DNA"/>
</dbReference>
<keyword evidence="1" id="KW-0812">Transmembrane</keyword>
<gene>
    <name evidence="2" type="ORF">JCM15548_11992</name>
</gene>
<proteinExistence type="predicted"/>
<evidence type="ECO:0000256" key="1">
    <source>
        <dbReference type="SAM" id="Phobius"/>
    </source>
</evidence>
<evidence type="ECO:0000313" key="3">
    <source>
        <dbReference type="Proteomes" id="UP000032900"/>
    </source>
</evidence>
<evidence type="ECO:0000313" key="2">
    <source>
        <dbReference type="EMBL" id="GAO29766.1"/>
    </source>
</evidence>
<feature type="transmembrane region" description="Helical" evidence="1">
    <location>
        <begin position="296"/>
        <end position="316"/>
    </location>
</feature>
<accession>A0A0E9LX90</accession>